<dbReference type="STRING" id="479431.Namu_1427"/>
<reference evidence="2 3" key="2">
    <citation type="journal article" date="2010" name="Stand. Genomic Sci.">
        <title>Complete genome sequence of Nakamurella multipartita type strain (Y-104).</title>
        <authorList>
            <person name="Tice H."/>
            <person name="Mayilraj S."/>
            <person name="Sims D."/>
            <person name="Lapidus A."/>
            <person name="Nolan M."/>
            <person name="Lucas S."/>
            <person name="Glavina Del Rio T."/>
            <person name="Copeland A."/>
            <person name="Cheng J.F."/>
            <person name="Meincke L."/>
            <person name="Bruce D."/>
            <person name="Goodwin L."/>
            <person name="Pitluck S."/>
            <person name="Ivanova N."/>
            <person name="Mavromatis K."/>
            <person name="Ovchinnikova G."/>
            <person name="Pati A."/>
            <person name="Chen A."/>
            <person name="Palaniappan K."/>
            <person name="Land M."/>
            <person name="Hauser L."/>
            <person name="Chang Y.J."/>
            <person name="Jeffries C.D."/>
            <person name="Detter J.C."/>
            <person name="Brettin T."/>
            <person name="Rohde M."/>
            <person name="Goker M."/>
            <person name="Bristow J."/>
            <person name="Eisen J.A."/>
            <person name="Markowitz V."/>
            <person name="Hugenholtz P."/>
            <person name="Kyrpides N.C."/>
            <person name="Klenk H.P."/>
            <person name="Chen F."/>
        </authorList>
    </citation>
    <scope>NUCLEOTIDE SEQUENCE [LARGE SCALE GENOMIC DNA]</scope>
    <source>
        <strain evidence="3">ATCC 700099 / DSM 44233 / CIP 104796 / JCM 9543 / NBRC 105858 / Y-104</strain>
    </source>
</reference>
<dbReference type="OrthoDB" id="2151407at2"/>
<dbReference type="AlphaFoldDB" id="C8XEH0"/>
<feature type="transmembrane region" description="Helical" evidence="1">
    <location>
        <begin position="240"/>
        <end position="258"/>
    </location>
</feature>
<dbReference type="RefSeq" id="WP_015746735.1">
    <property type="nucleotide sequence ID" value="NC_013235.1"/>
</dbReference>
<dbReference type="InParanoid" id="C8XEH0"/>
<organism evidence="2 3">
    <name type="scientific">Nakamurella multipartita (strain ATCC 700099 / DSM 44233 / CIP 104796 / JCM 9543 / NBRC 105858 / Y-104)</name>
    <name type="common">Microsphaera multipartita</name>
    <dbReference type="NCBI Taxonomy" id="479431"/>
    <lineage>
        <taxon>Bacteria</taxon>
        <taxon>Bacillati</taxon>
        <taxon>Actinomycetota</taxon>
        <taxon>Actinomycetes</taxon>
        <taxon>Nakamurellales</taxon>
        <taxon>Nakamurellaceae</taxon>
        <taxon>Nakamurella</taxon>
    </lineage>
</organism>
<proteinExistence type="predicted"/>
<keyword evidence="1" id="KW-0812">Transmembrane</keyword>
<keyword evidence="1" id="KW-1133">Transmembrane helix</keyword>
<feature type="transmembrane region" description="Helical" evidence="1">
    <location>
        <begin position="209"/>
        <end position="228"/>
    </location>
</feature>
<dbReference type="KEGG" id="nml:Namu_1427"/>
<name>C8XEH0_NAKMY</name>
<evidence type="ECO:0000313" key="3">
    <source>
        <dbReference type="Proteomes" id="UP000002218"/>
    </source>
</evidence>
<feature type="transmembrane region" description="Helical" evidence="1">
    <location>
        <begin position="151"/>
        <end position="173"/>
    </location>
</feature>
<gene>
    <name evidence="2" type="ordered locus">Namu_1427</name>
</gene>
<keyword evidence="3" id="KW-1185">Reference proteome</keyword>
<accession>C8XEH0</accession>
<dbReference type="HOGENOM" id="CLU_045983_2_0_11"/>
<feature type="transmembrane region" description="Helical" evidence="1">
    <location>
        <begin position="180"/>
        <end position="203"/>
    </location>
</feature>
<evidence type="ECO:0000313" key="2">
    <source>
        <dbReference type="EMBL" id="ACV77828.1"/>
    </source>
</evidence>
<protein>
    <recommendedName>
        <fullName evidence="4">Integral membrane protein</fullName>
    </recommendedName>
</protein>
<evidence type="ECO:0000256" key="1">
    <source>
        <dbReference type="SAM" id="Phobius"/>
    </source>
</evidence>
<feature type="transmembrane region" description="Helical" evidence="1">
    <location>
        <begin position="293"/>
        <end position="315"/>
    </location>
</feature>
<evidence type="ECO:0008006" key="4">
    <source>
        <dbReference type="Google" id="ProtNLM"/>
    </source>
</evidence>
<dbReference type="Proteomes" id="UP000002218">
    <property type="component" value="Chromosome"/>
</dbReference>
<feature type="transmembrane region" description="Helical" evidence="1">
    <location>
        <begin position="15"/>
        <end position="38"/>
    </location>
</feature>
<dbReference type="eggNOG" id="COG1511">
    <property type="taxonomic scope" value="Bacteria"/>
</dbReference>
<dbReference type="EMBL" id="CP001737">
    <property type="protein sequence ID" value="ACV77828.1"/>
    <property type="molecule type" value="Genomic_DNA"/>
</dbReference>
<sequence precursor="true">MTHQPLPWRAETRHAIGLVAAVTAGLTLVLALFVGVALNSGPNGVRLAVAGPPAATQQIAAELATTAGPDAFEVAAVADAAQAQSALRGREADGAIVLGPDGPTVLLASAGSPAIAQLLTTAAGHLSADGATAAPPVVDVVPLSPDDSHGAGLPAGSLPMVLAGLALGAAAALSLRHRWVVVGAVAGGAVAIGLAFAGVLAWLGVTDGAYLAVSSAIALTVAASALVVAGSTRLLGPAGLAVGALLLMIVGNPLSGIASSPRLLPGPWGEFGQWLPTGAGGTLLRTVAYFPDAAIGFPVWVLLAWAALGLAGVLLGRRAPHAAAPAPTPAARGAVEPVS</sequence>
<keyword evidence="1" id="KW-0472">Membrane</keyword>
<reference evidence="3" key="1">
    <citation type="submission" date="2009-09" db="EMBL/GenBank/DDBJ databases">
        <title>The complete genome of Nakamurella multipartita DSM 44233.</title>
        <authorList>
            <consortium name="US DOE Joint Genome Institute (JGI-PGF)"/>
            <person name="Lucas S."/>
            <person name="Copeland A."/>
            <person name="Lapidus A."/>
            <person name="Glavina del Rio T."/>
            <person name="Dalin E."/>
            <person name="Tice H."/>
            <person name="Bruce D."/>
            <person name="Goodwin L."/>
            <person name="Pitluck S."/>
            <person name="Kyrpides N."/>
            <person name="Mavromatis K."/>
            <person name="Ivanova N."/>
            <person name="Ovchinnikova G."/>
            <person name="Sims D."/>
            <person name="Meincke L."/>
            <person name="Brettin T."/>
            <person name="Detter J.C."/>
            <person name="Han C."/>
            <person name="Larimer F."/>
            <person name="Land M."/>
            <person name="Hauser L."/>
            <person name="Markowitz V."/>
            <person name="Cheng J.-F."/>
            <person name="Hugenholtz P."/>
            <person name="Woyke T."/>
            <person name="Wu D."/>
            <person name="Klenk H.-P."/>
            <person name="Eisen J.A."/>
        </authorList>
    </citation>
    <scope>NUCLEOTIDE SEQUENCE [LARGE SCALE GENOMIC DNA]</scope>
    <source>
        <strain evidence="3">ATCC 700099 / DSM 44233 / CIP 104796 / JCM 9543 / NBRC 105858 / Y-104</strain>
    </source>
</reference>